<dbReference type="InterPro" id="IPR022207">
    <property type="entry name" value="GSE-like"/>
</dbReference>
<dbReference type="InterPro" id="IPR042337">
    <property type="entry name" value="GSE1"/>
</dbReference>
<dbReference type="GeneTree" id="ENSGT00700000104539"/>
<protein>
    <submittedName>
        <fullName evidence="4">Gse1 coiled-coil protein b</fullName>
    </submittedName>
</protein>
<keyword evidence="1" id="KW-0175">Coiled coil</keyword>
<feature type="compositionally biased region" description="Low complexity" evidence="2">
    <location>
        <begin position="66"/>
        <end position="81"/>
    </location>
</feature>
<feature type="compositionally biased region" description="Acidic residues" evidence="2">
    <location>
        <begin position="1035"/>
        <end position="1051"/>
    </location>
</feature>
<feature type="compositionally biased region" description="Basic and acidic residues" evidence="2">
    <location>
        <begin position="382"/>
        <end position="404"/>
    </location>
</feature>
<feature type="compositionally biased region" description="Low complexity" evidence="2">
    <location>
        <begin position="918"/>
        <end position="927"/>
    </location>
</feature>
<feature type="compositionally biased region" description="Basic and acidic residues" evidence="2">
    <location>
        <begin position="588"/>
        <end position="600"/>
    </location>
</feature>
<feature type="compositionally biased region" description="Polar residues" evidence="2">
    <location>
        <begin position="960"/>
        <end position="971"/>
    </location>
</feature>
<feature type="region of interest" description="Disordered" evidence="2">
    <location>
        <begin position="852"/>
        <end position="1058"/>
    </location>
</feature>
<feature type="region of interest" description="Disordered" evidence="2">
    <location>
        <begin position="1"/>
        <end position="166"/>
    </location>
</feature>
<dbReference type="Pfam" id="PF12540">
    <property type="entry name" value="DUF3736"/>
    <property type="match status" value="1"/>
</dbReference>
<keyword evidence="5" id="KW-1185">Reference proteome</keyword>
<feature type="region of interest" description="Disordered" evidence="2">
    <location>
        <begin position="326"/>
        <end position="421"/>
    </location>
</feature>
<dbReference type="Ensembl" id="ENSMAMT00000031344.2">
    <property type="protein sequence ID" value="ENSMAMP00000030546.1"/>
    <property type="gene ID" value="ENSMAMG00000020574.2"/>
</dbReference>
<name>A0A3Q3N553_9TELE</name>
<feature type="region of interest" description="Disordered" evidence="2">
    <location>
        <begin position="753"/>
        <end position="798"/>
    </location>
</feature>
<evidence type="ECO:0000259" key="3">
    <source>
        <dbReference type="Pfam" id="PF12540"/>
    </source>
</evidence>
<evidence type="ECO:0000313" key="5">
    <source>
        <dbReference type="Proteomes" id="UP000261640"/>
    </source>
</evidence>
<feature type="coiled-coil region" evidence="1">
    <location>
        <begin position="1070"/>
        <end position="1125"/>
    </location>
</feature>
<dbReference type="PANTHER" id="PTHR17608:SF4">
    <property type="entry name" value="GENETIC SUPPRESSOR ELEMENT 1"/>
    <property type="match status" value="1"/>
</dbReference>
<feature type="compositionally biased region" description="Low complexity" evidence="2">
    <location>
        <begin position="369"/>
        <end position="381"/>
    </location>
</feature>
<feature type="compositionally biased region" description="Polar residues" evidence="2">
    <location>
        <begin position="12"/>
        <end position="47"/>
    </location>
</feature>
<reference evidence="4" key="2">
    <citation type="submission" date="2025-09" db="UniProtKB">
        <authorList>
            <consortium name="Ensembl"/>
        </authorList>
    </citation>
    <scope>IDENTIFICATION</scope>
</reference>
<dbReference type="AlphaFoldDB" id="A0A3Q3N553"/>
<feature type="domain" description="Genetic suppressor element-like" evidence="3">
    <location>
        <begin position="675"/>
        <end position="814"/>
    </location>
</feature>
<feature type="compositionally biased region" description="Polar residues" evidence="2">
    <location>
        <begin position="774"/>
        <end position="790"/>
    </location>
</feature>
<reference evidence="4" key="1">
    <citation type="submission" date="2025-08" db="UniProtKB">
        <authorList>
            <consortium name="Ensembl"/>
        </authorList>
    </citation>
    <scope>IDENTIFICATION</scope>
</reference>
<feature type="compositionally biased region" description="Polar residues" evidence="2">
    <location>
        <begin position="979"/>
        <end position="1000"/>
    </location>
</feature>
<evidence type="ECO:0000256" key="1">
    <source>
        <dbReference type="SAM" id="Coils"/>
    </source>
</evidence>
<sequence>MSHEPKSPSLGMISTATRTTATVSPLTPSPLNGSIVANGSPATQSAHSGFAAALRKLAKQAEEPRAASSISSESSPVSSPATNHSSPVSTPKRGPLGPGPVLVPPTGHAVPNTPPVVTIAPTKTSNGLWRNEGRQADSGPRGASRERLSAEGPLSQEKGGPSVPAHLLGNPYAFGLTPGAVMQDSRFQPLNLPRQLPNAVPPGPVPEEYLRGFRPYATTEDALRMPSLPLGLDPATAAAAAAYYHPSYLPHPSFTPYRMDDSFCLSALRSPFYPLPAGGALPPIHPSAVHMHLPGVRYAGDFTHPSLSALQSERYSFSWRMNCGRERGSANENGNASVNGKKRGNARQRERKSGKGNESGKGSVKRSWRGSVSVSVSVSEKGSVRENGKRSEKEKRNWRDKTKEPALPAPKPVPPGLHSSIVQSHHTVPGLISGHGLYMGPSTVGMGLPGPMVGQRANEEERWLARQRKLRQEKEDCQYQVLEFRQQVLEQHLDLGRPADAPDHRTDSRSIPNHHEPGNRDLHPQLGAPPPLISPKPPQPPREHHPPPPTTLWNPASLIETASESRRNHESSGIGHYDLSRLPPGPSKYEDGARRRDGGTVEKYPPLRGPPGLPEPSTFLADLEKSTQSFFSQQRASLSLSTQYELEGSMKRMGHVATLGMGPDTALIYDEFLQQHRRPLSKLDLEEKRRREAKEKGYYYELDDSYDESDEEEVRAHLRRVAEQPPLKLDDSTEKLGFLGVFGLTTVGQRDELVQQKRRKRRRMLRELSPSPPASQSKRTPPSPQLSTRFTPEEMDRVPELEDKKRFLTMFRLSHISVQQRRDNERVVELLQAIKEKNVTLDTIRHAPHPLYPAFVQPPSESEEHHSVRPHSPSSHYPASPNGHPKLLGDTLRPKEPPSPAVYPDKARGPSEGPISKRNSSLLNSLRPPLPLQPKEGLHSINGRTKPWDSFTPEEFAQQFHESVLQSTQKALQKHKGMSDSSHPQESSVHYNIPELQSTPGRPPQPHSQSHSNPNGQHFSVPLNREASGTREDLSGPEESEEEEEEEEEEAPTSKWQGIESIFEAYQEYVEEQSLERQVLQNQCRRLEAQNYNLSLTAEQLSHSMGELMSQRQKLAVEREKLQAELEHFRKCLTLPQTHWPRGGHYKSYPPR</sequence>
<feature type="region of interest" description="Disordered" evidence="2">
    <location>
        <begin position="496"/>
        <end position="617"/>
    </location>
</feature>
<dbReference type="Proteomes" id="UP000261640">
    <property type="component" value="Unplaced"/>
</dbReference>
<evidence type="ECO:0000256" key="2">
    <source>
        <dbReference type="SAM" id="MobiDB-lite"/>
    </source>
</evidence>
<accession>A0A3Q3N553</accession>
<organism evidence="4 5">
    <name type="scientific">Mastacembelus armatus</name>
    <name type="common">zig-zag eel</name>
    <dbReference type="NCBI Taxonomy" id="205130"/>
    <lineage>
        <taxon>Eukaryota</taxon>
        <taxon>Metazoa</taxon>
        <taxon>Chordata</taxon>
        <taxon>Craniata</taxon>
        <taxon>Vertebrata</taxon>
        <taxon>Euteleostomi</taxon>
        <taxon>Actinopterygii</taxon>
        <taxon>Neopterygii</taxon>
        <taxon>Teleostei</taxon>
        <taxon>Neoteleostei</taxon>
        <taxon>Acanthomorphata</taxon>
        <taxon>Anabantaria</taxon>
        <taxon>Synbranchiformes</taxon>
        <taxon>Mastacembelidae</taxon>
        <taxon>Mastacembelus</taxon>
    </lineage>
</organism>
<evidence type="ECO:0000313" key="4">
    <source>
        <dbReference type="Ensembl" id="ENSMAMP00000030546.1"/>
    </source>
</evidence>
<feature type="compositionally biased region" description="Pro residues" evidence="2">
    <location>
        <begin position="527"/>
        <end position="540"/>
    </location>
</feature>
<feature type="compositionally biased region" description="Low complexity" evidence="2">
    <location>
        <begin position="870"/>
        <end position="881"/>
    </location>
</feature>
<dbReference type="PANTHER" id="PTHR17608">
    <property type="entry name" value="GENETIC SUPPRESSOR ELEMENT 1"/>
    <property type="match status" value="1"/>
</dbReference>
<feature type="compositionally biased region" description="Basic and acidic residues" evidence="2">
    <location>
        <begin position="496"/>
        <end position="523"/>
    </location>
</feature>
<proteinExistence type="predicted"/>